<keyword evidence="4" id="KW-1185">Reference proteome</keyword>
<evidence type="ECO:0000313" key="4">
    <source>
        <dbReference type="Proteomes" id="UP000094336"/>
    </source>
</evidence>
<dbReference type="PANTHER" id="PTHR13526">
    <property type="entry name" value="TRANSCRIPTION FACTOR SPT20 HOMOLOG"/>
    <property type="match status" value="1"/>
</dbReference>
<evidence type="ECO:0000259" key="2">
    <source>
        <dbReference type="Pfam" id="PF12090"/>
    </source>
</evidence>
<sequence>MFTIPQNRSFEDASAAKTVPLTVKATTAALQLLVSQTPHPQPVPVKPRRHYKFAETNEEILKKYEHLPPSLEFHIHENHYRFSTQEGGNIPKSSPTVKKFMENVLNEEIPPELVEVLRDGGIQLYEGCIILQIADYRELSGKLNMQAQPEPKTYRTLLRPTQLSLYFDLLYHTDFSITRFSDQLSLNLESEILTLTKRNIDLSVPLNPYNYEHLKPDVAPPQLVTDPVSGQKRLIHPHREEKVPFTTLKPPGVFHDKDIQQRSSEYEDLMLIMTNDQLTNAATGQFARLRYIEQIRRKMKLAQQQAANAATVHDEPDHNLSISTASVVSLKSSMSKEKPKQTAKEKKEAKAAAARKPVSGKTLPGHYASKTVPGGMASTADGTPTEPPAKKKRGTYKKKPKGEAKDGKETPKKASKTTKKSEAKQE</sequence>
<dbReference type="Proteomes" id="UP000094336">
    <property type="component" value="Unassembled WGS sequence"/>
</dbReference>
<name>A0A1E3QSA4_9ASCO</name>
<dbReference type="EMBL" id="KV454429">
    <property type="protein sequence ID" value="ODQ80518.1"/>
    <property type="molecule type" value="Genomic_DNA"/>
</dbReference>
<dbReference type="OrthoDB" id="1932706at2759"/>
<feature type="compositionally biased region" description="Basic and acidic residues" evidence="1">
    <location>
        <begin position="334"/>
        <end position="350"/>
    </location>
</feature>
<evidence type="ECO:0000313" key="3">
    <source>
        <dbReference type="EMBL" id="ODQ80518.1"/>
    </source>
</evidence>
<dbReference type="InterPro" id="IPR021950">
    <property type="entry name" value="Spt20"/>
</dbReference>
<dbReference type="STRING" id="984486.A0A1E3QSA4"/>
<protein>
    <recommendedName>
        <fullName evidence="2">Spt20-like SEP domain-containing protein</fullName>
    </recommendedName>
</protein>
<gene>
    <name evidence="3" type="ORF">BABINDRAFT_160793</name>
</gene>
<accession>A0A1E3QSA4</accession>
<feature type="compositionally biased region" description="Basic and acidic residues" evidence="1">
    <location>
        <begin position="401"/>
        <end position="412"/>
    </location>
</feature>
<dbReference type="PANTHER" id="PTHR13526:SF8">
    <property type="entry name" value="TRANSCRIPTION FACTOR SPT20 HOMOLOG"/>
    <property type="match status" value="1"/>
</dbReference>
<dbReference type="GO" id="GO:0000124">
    <property type="term" value="C:SAGA complex"/>
    <property type="evidence" value="ECO:0007669"/>
    <property type="project" value="InterPro"/>
</dbReference>
<dbReference type="RefSeq" id="XP_018985846.1">
    <property type="nucleotide sequence ID" value="XM_019128453.1"/>
</dbReference>
<evidence type="ECO:0000256" key="1">
    <source>
        <dbReference type="SAM" id="MobiDB-lite"/>
    </source>
</evidence>
<dbReference type="GO" id="GO:0006357">
    <property type="term" value="P:regulation of transcription by RNA polymerase II"/>
    <property type="evidence" value="ECO:0007669"/>
    <property type="project" value="TreeGrafter"/>
</dbReference>
<dbReference type="InterPro" id="IPR046468">
    <property type="entry name" value="Spt20-like_SEP"/>
</dbReference>
<reference evidence="4" key="1">
    <citation type="submission" date="2016-05" db="EMBL/GenBank/DDBJ databases">
        <title>Comparative genomics of biotechnologically important yeasts.</title>
        <authorList>
            <consortium name="DOE Joint Genome Institute"/>
            <person name="Riley R."/>
            <person name="Haridas S."/>
            <person name="Wolfe K.H."/>
            <person name="Lopes M.R."/>
            <person name="Hittinger C.T."/>
            <person name="Goker M."/>
            <person name="Salamov A."/>
            <person name="Wisecaver J."/>
            <person name="Long T.M."/>
            <person name="Aerts A.L."/>
            <person name="Barry K."/>
            <person name="Choi C."/>
            <person name="Clum A."/>
            <person name="Coughlan A.Y."/>
            <person name="Deshpande S."/>
            <person name="Douglass A.P."/>
            <person name="Hanson S.J."/>
            <person name="Klenk H.-P."/>
            <person name="Labutti K."/>
            <person name="Lapidus A."/>
            <person name="Lindquist E."/>
            <person name="Lipzen A."/>
            <person name="Meier-Kolthoff J.P."/>
            <person name="Ohm R.A."/>
            <person name="Otillar R.P."/>
            <person name="Pangilinan J."/>
            <person name="Peng Y."/>
            <person name="Rokas A."/>
            <person name="Rosa C.A."/>
            <person name="Scheuner C."/>
            <person name="Sibirny A.A."/>
            <person name="Slot J.C."/>
            <person name="Stielow J.B."/>
            <person name="Sun H."/>
            <person name="Kurtzman C.P."/>
            <person name="Blackwell M."/>
            <person name="Grigoriev I.V."/>
            <person name="Jeffries T.W."/>
        </authorList>
    </citation>
    <scope>NUCLEOTIDE SEQUENCE [LARGE SCALE GENOMIC DNA]</scope>
    <source>
        <strain evidence="4">NRRL Y-12698</strain>
    </source>
</reference>
<feature type="compositionally biased region" description="Basic residues" evidence="1">
    <location>
        <begin position="390"/>
        <end position="400"/>
    </location>
</feature>
<proteinExistence type="predicted"/>
<dbReference type="GO" id="GO:0003712">
    <property type="term" value="F:transcription coregulator activity"/>
    <property type="evidence" value="ECO:0007669"/>
    <property type="project" value="InterPro"/>
</dbReference>
<feature type="domain" description="Spt20-like SEP" evidence="2">
    <location>
        <begin position="68"/>
        <end position="213"/>
    </location>
</feature>
<dbReference type="AlphaFoldDB" id="A0A1E3QSA4"/>
<feature type="region of interest" description="Disordered" evidence="1">
    <location>
        <begin position="331"/>
        <end position="426"/>
    </location>
</feature>
<organism evidence="3 4">
    <name type="scientific">Babjeviella inositovora NRRL Y-12698</name>
    <dbReference type="NCBI Taxonomy" id="984486"/>
    <lineage>
        <taxon>Eukaryota</taxon>
        <taxon>Fungi</taxon>
        <taxon>Dikarya</taxon>
        <taxon>Ascomycota</taxon>
        <taxon>Saccharomycotina</taxon>
        <taxon>Pichiomycetes</taxon>
        <taxon>Serinales incertae sedis</taxon>
        <taxon>Babjeviella</taxon>
    </lineage>
</organism>
<dbReference type="Pfam" id="PF12090">
    <property type="entry name" value="Spt20_SEP"/>
    <property type="match status" value="1"/>
</dbReference>
<dbReference type="GeneID" id="30146306"/>